<comment type="function">
    <text evidence="3">May play the central regulatory role in sporulation. It may be an element of the effector pathway responsible for the activation of sporulation genes in response to nutritional stress. Spo0A may act in concert with spo0H (a sigma factor) to control the expression of some genes that are critical to the sporulation process.</text>
</comment>
<name>B1C9P9_9FIRM</name>
<dbReference type="InterPro" id="IPR001789">
    <property type="entry name" value="Sig_transdc_resp-reg_receiver"/>
</dbReference>
<dbReference type="Gene3D" id="3.40.50.2300">
    <property type="match status" value="2"/>
</dbReference>
<evidence type="ECO:0000256" key="4">
    <source>
        <dbReference type="PROSITE-ProRule" id="PRU00169"/>
    </source>
</evidence>
<evidence type="ECO:0000313" key="6">
    <source>
        <dbReference type="EMBL" id="EDS72115.1"/>
    </source>
</evidence>
<dbReference type="InterPro" id="IPR050956">
    <property type="entry name" value="2C_system_His_kinase"/>
</dbReference>
<evidence type="ECO:0000256" key="2">
    <source>
        <dbReference type="ARBA" id="ARBA00022553"/>
    </source>
</evidence>
<dbReference type="CDD" id="cd17546">
    <property type="entry name" value="REC_hyHK_CKI1_RcsC-like"/>
    <property type="match status" value="2"/>
</dbReference>
<accession>B1C9P9</accession>
<dbReference type="SUPFAM" id="SSF52172">
    <property type="entry name" value="CheY-like"/>
    <property type="match status" value="2"/>
</dbReference>
<evidence type="ECO:0000256" key="3">
    <source>
        <dbReference type="ARBA" id="ARBA00024867"/>
    </source>
</evidence>
<protein>
    <recommendedName>
        <fullName evidence="1">Stage 0 sporulation protein A homolog</fullName>
    </recommendedName>
</protein>
<dbReference type="STRING" id="445971.ANASTE_01823"/>
<dbReference type="Proteomes" id="UP000005178">
    <property type="component" value="Unassembled WGS sequence"/>
</dbReference>
<comment type="caution">
    <text evidence="6">The sequence shown here is derived from an EMBL/GenBank/DDBJ whole genome shotgun (WGS) entry which is preliminary data.</text>
</comment>
<dbReference type="GeneID" id="98001557"/>
<sequence>MCEYTVSSLKTLGAEAEWVDSGKYAVEKVIKAHDEKRDFDIVILDWMMPDQDGIETAKKIRASINDDIPILIVSAYDWSEIENKAVGVNGFLQKPLFRSTLYRALEKYVLKTNEEDYLGRKTNNYDFTNKNILLVEDNELNRDIAAELLSITKANIECASNGKECLDMFKSCEENYYDIILMDIQMPVMNGYEATKLIRNLERKDSKTIPILAMTADVFSEDIHAAITAGMNGYLSKPLNSSIMLKEINKLI</sequence>
<dbReference type="InterPro" id="IPR011006">
    <property type="entry name" value="CheY-like_superfamily"/>
</dbReference>
<reference evidence="6" key="1">
    <citation type="submission" date="2008-01" db="EMBL/GenBank/DDBJ databases">
        <authorList>
            <person name="Fulton L."/>
            <person name="Clifton S."/>
            <person name="Fulton B."/>
            <person name="Xu J."/>
            <person name="Minx P."/>
            <person name="Pepin K.H."/>
            <person name="Johnson M."/>
            <person name="Thiruvilangam P."/>
            <person name="Bhonagiri V."/>
            <person name="Nash W.E."/>
            <person name="Mardis E.R."/>
            <person name="Wilson R.K."/>
        </authorList>
    </citation>
    <scope>NUCLEOTIDE SEQUENCE [LARGE SCALE GENOMIC DNA]</scope>
    <source>
        <strain evidence="6">DSM 17244</strain>
    </source>
</reference>
<feature type="domain" description="Response regulatory" evidence="5">
    <location>
        <begin position="1"/>
        <end position="109"/>
    </location>
</feature>
<evidence type="ECO:0000256" key="1">
    <source>
        <dbReference type="ARBA" id="ARBA00018672"/>
    </source>
</evidence>
<dbReference type="AlphaFoldDB" id="B1C9P9"/>
<feature type="modified residue" description="4-aspartylphosphate" evidence="4">
    <location>
        <position position="45"/>
    </location>
</feature>
<evidence type="ECO:0000313" key="7">
    <source>
        <dbReference type="Proteomes" id="UP000005178"/>
    </source>
</evidence>
<keyword evidence="2 4" id="KW-0597">Phosphoprotein</keyword>
<proteinExistence type="predicted"/>
<dbReference type="Pfam" id="PF00072">
    <property type="entry name" value="Response_reg"/>
    <property type="match status" value="2"/>
</dbReference>
<dbReference type="EMBL" id="ABIL02000006">
    <property type="protein sequence ID" value="EDS72115.1"/>
    <property type="molecule type" value="Genomic_DNA"/>
</dbReference>
<dbReference type="PROSITE" id="PS50110">
    <property type="entry name" value="RESPONSE_REGULATORY"/>
    <property type="match status" value="2"/>
</dbReference>
<dbReference type="PANTHER" id="PTHR43719:SF28">
    <property type="entry name" value="PEROXIDE STRESS-ACTIVATED HISTIDINE KINASE MAK1-RELATED"/>
    <property type="match status" value="1"/>
</dbReference>
<feature type="modified residue" description="4-aspartylphosphate" evidence="4">
    <location>
        <position position="183"/>
    </location>
</feature>
<dbReference type="RefSeq" id="WP_007050585.1">
    <property type="nucleotide sequence ID" value="NZ_DS560019.1"/>
</dbReference>
<dbReference type="SMART" id="SM00448">
    <property type="entry name" value="REC"/>
    <property type="match status" value="2"/>
</dbReference>
<gene>
    <name evidence="6" type="ORF">ANASTE_01823</name>
</gene>
<dbReference type="PANTHER" id="PTHR43719">
    <property type="entry name" value="TWO-COMPONENT HISTIDINE KINASE"/>
    <property type="match status" value="1"/>
</dbReference>
<dbReference type="GO" id="GO:0000160">
    <property type="term" value="P:phosphorelay signal transduction system"/>
    <property type="evidence" value="ECO:0007669"/>
    <property type="project" value="InterPro"/>
</dbReference>
<reference evidence="6" key="2">
    <citation type="submission" date="2013-08" db="EMBL/GenBank/DDBJ databases">
        <title>Draft genome sequence of Anaerofustis stercorihominis (DSM 17244).</title>
        <authorList>
            <person name="Sudarsanam P."/>
            <person name="Ley R."/>
            <person name="Guruge J."/>
            <person name="Turnbaugh P.J."/>
            <person name="Mahowald M."/>
            <person name="Liep D."/>
            <person name="Gordon J."/>
        </authorList>
    </citation>
    <scope>NUCLEOTIDE SEQUENCE</scope>
    <source>
        <strain evidence="6">DSM 17244</strain>
    </source>
</reference>
<keyword evidence="7" id="KW-1185">Reference proteome</keyword>
<dbReference type="HOGENOM" id="CLU_055974_1_0_9"/>
<dbReference type="eggNOG" id="COG0784">
    <property type="taxonomic scope" value="Bacteria"/>
</dbReference>
<feature type="domain" description="Response regulatory" evidence="5">
    <location>
        <begin position="131"/>
        <end position="252"/>
    </location>
</feature>
<evidence type="ECO:0000259" key="5">
    <source>
        <dbReference type="PROSITE" id="PS50110"/>
    </source>
</evidence>
<organism evidence="6 7">
    <name type="scientific">Anaerofustis stercorihominis DSM 17244</name>
    <dbReference type="NCBI Taxonomy" id="445971"/>
    <lineage>
        <taxon>Bacteria</taxon>
        <taxon>Bacillati</taxon>
        <taxon>Bacillota</taxon>
        <taxon>Clostridia</taxon>
        <taxon>Eubacteriales</taxon>
        <taxon>Eubacteriaceae</taxon>
        <taxon>Anaerofustis</taxon>
    </lineage>
</organism>